<dbReference type="EMBL" id="BAAAYN010000017">
    <property type="protein sequence ID" value="GAA3386530.1"/>
    <property type="molecule type" value="Genomic_DNA"/>
</dbReference>
<evidence type="ECO:0000313" key="2">
    <source>
        <dbReference type="EMBL" id="GAA3386530.1"/>
    </source>
</evidence>
<comment type="caution">
    <text evidence="2">The sequence shown here is derived from an EMBL/GenBank/DDBJ whole genome shotgun (WGS) entry which is preliminary data.</text>
</comment>
<protein>
    <submittedName>
        <fullName evidence="2">Uncharacterized protein</fullName>
    </submittedName>
</protein>
<feature type="signal peptide" evidence="1">
    <location>
        <begin position="1"/>
        <end position="26"/>
    </location>
</feature>
<name>A0ABP6SW90_9ACTN</name>
<feature type="chain" id="PRO_5045234578" evidence="1">
    <location>
        <begin position="27"/>
        <end position="125"/>
    </location>
</feature>
<keyword evidence="1" id="KW-0732">Signal</keyword>
<keyword evidence="3" id="KW-1185">Reference proteome</keyword>
<proteinExistence type="predicted"/>
<evidence type="ECO:0000256" key="1">
    <source>
        <dbReference type="SAM" id="SignalP"/>
    </source>
</evidence>
<gene>
    <name evidence="2" type="ORF">GCM10020369_24360</name>
</gene>
<accession>A0ABP6SW90</accession>
<organism evidence="2 3">
    <name type="scientific">Cryptosporangium minutisporangium</name>
    <dbReference type="NCBI Taxonomy" id="113569"/>
    <lineage>
        <taxon>Bacteria</taxon>
        <taxon>Bacillati</taxon>
        <taxon>Actinomycetota</taxon>
        <taxon>Actinomycetes</taxon>
        <taxon>Cryptosporangiales</taxon>
        <taxon>Cryptosporangiaceae</taxon>
        <taxon>Cryptosporangium</taxon>
    </lineage>
</organism>
<sequence>MIPRLVGAAIAVAALSSTLACGIVGADNTEACENIKKEVQNFTTQSVQNIDDPKALGQSYHDLADKIRSEGEKGDGDLQDATRDLGAAYDKLGDTVTNASTASNPTVPDSSEVTAAGVKFKNACD</sequence>
<reference evidence="3" key="1">
    <citation type="journal article" date="2019" name="Int. J. Syst. Evol. Microbiol.">
        <title>The Global Catalogue of Microorganisms (GCM) 10K type strain sequencing project: providing services to taxonomists for standard genome sequencing and annotation.</title>
        <authorList>
            <consortium name="The Broad Institute Genomics Platform"/>
            <consortium name="The Broad Institute Genome Sequencing Center for Infectious Disease"/>
            <person name="Wu L."/>
            <person name="Ma J."/>
        </authorList>
    </citation>
    <scope>NUCLEOTIDE SEQUENCE [LARGE SCALE GENOMIC DNA]</scope>
    <source>
        <strain evidence="3">JCM 9458</strain>
    </source>
</reference>
<dbReference type="PROSITE" id="PS51257">
    <property type="entry name" value="PROKAR_LIPOPROTEIN"/>
    <property type="match status" value="1"/>
</dbReference>
<evidence type="ECO:0000313" key="3">
    <source>
        <dbReference type="Proteomes" id="UP001501676"/>
    </source>
</evidence>
<dbReference type="Proteomes" id="UP001501676">
    <property type="component" value="Unassembled WGS sequence"/>
</dbReference>